<evidence type="ECO:0000256" key="6">
    <source>
        <dbReference type="ARBA" id="ARBA00038503"/>
    </source>
</evidence>
<comment type="subcellular location">
    <subcellularLocation>
        <location evidence="1">Nucleus</location>
        <location evidence="1">Nucleolus</location>
    </subcellularLocation>
</comment>
<dbReference type="Pfam" id="PF24779">
    <property type="entry name" value="UTP23_sensor"/>
    <property type="match status" value="1"/>
</dbReference>
<keyword evidence="3" id="KW-0698">rRNA processing</keyword>
<evidence type="ECO:0000256" key="4">
    <source>
        <dbReference type="ARBA" id="ARBA00023242"/>
    </source>
</evidence>
<dbReference type="OrthoDB" id="25675at2759"/>
<accession>A0A9P4M0V2</accession>
<evidence type="ECO:0000256" key="2">
    <source>
        <dbReference type="ARBA" id="ARBA00022517"/>
    </source>
</evidence>
<evidence type="ECO:0000256" key="8">
    <source>
        <dbReference type="SAM" id="MobiDB-lite"/>
    </source>
</evidence>
<dbReference type="GO" id="GO:0006364">
    <property type="term" value="P:rRNA processing"/>
    <property type="evidence" value="ECO:0007669"/>
    <property type="project" value="UniProtKB-KW"/>
</dbReference>
<evidence type="ECO:0000259" key="9">
    <source>
        <dbReference type="Pfam" id="PF24779"/>
    </source>
</evidence>
<evidence type="ECO:0000313" key="10">
    <source>
        <dbReference type="EMBL" id="KAF2088258.1"/>
    </source>
</evidence>
<dbReference type="EMBL" id="ML978717">
    <property type="protein sequence ID" value="KAF2088258.1"/>
    <property type="molecule type" value="Genomic_DNA"/>
</dbReference>
<dbReference type="InterPro" id="IPR057776">
    <property type="entry name" value="UTP23_sensor"/>
</dbReference>
<sequence>MRGKRAKQYRKLMHQYGLTFGFREPYQVLVDAEMVSDAARFKMDLAGGLTRTLQGQVKPMITQCSMRHLYATKDQTVIVAAQAFERRRCNHHTLEEPLSTLECIMSVVDPKGSSTNKHRYCVASQDTKVRAALRQIPGVPLVYINRSVMIMEPMAGATEDVRNREEKAKFRAGLKGRGAERGVTAAEPAKRKREDEEMADAGNSDSEAEGAASVTQEGQTQEPKKKKRKGPKGPNPLSVKRPKKTAAAGVPKKGGGELPKKENAVSGASTEQPAADGASSEPAKRKRKRKPKQQGDGESAAAPAEMQADA</sequence>
<evidence type="ECO:0000256" key="1">
    <source>
        <dbReference type="ARBA" id="ARBA00004604"/>
    </source>
</evidence>
<feature type="region of interest" description="Disordered" evidence="8">
    <location>
        <begin position="170"/>
        <end position="310"/>
    </location>
</feature>
<name>A0A9P4M0V2_9PEZI</name>
<feature type="compositionally biased region" description="Basic and acidic residues" evidence="8">
    <location>
        <begin position="254"/>
        <end position="263"/>
    </location>
</feature>
<dbReference type="Proteomes" id="UP000799776">
    <property type="component" value="Unassembled WGS sequence"/>
</dbReference>
<gene>
    <name evidence="10" type="ORF">K490DRAFT_64935</name>
</gene>
<dbReference type="CDD" id="cd09865">
    <property type="entry name" value="PIN_ScUtp23p-like"/>
    <property type="match status" value="1"/>
</dbReference>
<dbReference type="InterPro" id="IPR006984">
    <property type="entry name" value="Fcf1/UTP23"/>
</dbReference>
<evidence type="ECO:0000313" key="11">
    <source>
        <dbReference type="Proteomes" id="UP000799776"/>
    </source>
</evidence>
<feature type="domain" description="UTP23 sensor motif region" evidence="9">
    <location>
        <begin position="225"/>
        <end position="244"/>
    </location>
</feature>
<dbReference type="PANTHER" id="PTHR12416">
    <property type="entry name" value="RRNA-PROCESSING PROTEIN UTP23 HOMOLOG"/>
    <property type="match status" value="1"/>
</dbReference>
<dbReference type="InterPro" id="IPR029060">
    <property type="entry name" value="PIN-like_dom_sf"/>
</dbReference>
<proteinExistence type="inferred from homology"/>
<organism evidence="10 11">
    <name type="scientific">Saccharata proteae CBS 121410</name>
    <dbReference type="NCBI Taxonomy" id="1314787"/>
    <lineage>
        <taxon>Eukaryota</taxon>
        <taxon>Fungi</taxon>
        <taxon>Dikarya</taxon>
        <taxon>Ascomycota</taxon>
        <taxon>Pezizomycotina</taxon>
        <taxon>Dothideomycetes</taxon>
        <taxon>Dothideomycetes incertae sedis</taxon>
        <taxon>Botryosphaeriales</taxon>
        <taxon>Saccharataceae</taxon>
        <taxon>Saccharata</taxon>
    </lineage>
</organism>
<comment type="similarity">
    <text evidence="6">Belongs to the UTP23/FCF1 family. UTP23 subfamily.</text>
</comment>
<dbReference type="AlphaFoldDB" id="A0A9P4M0V2"/>
<dbReference type="FunFam" id="3.40.50.1010:FF:000006">
    <property type="entry name" value="rRNA-processing protein UTP23 homolog"/>
    <property type="match status" value="1"/>
</dbReference>
<keyword evidence="4" id="KW-0539">Nucleus</keyword>
<keyword evidence="11" id="KW-1185">Reference proteome</keyword>
<reference evidence="10" key="1">
    <citation type="journal article" date="2020" name="Stud. Mycol.">
        <title>101 Dothideomycetes genomes: a test case for predicting lifestyles and emergence of pathogens.</title>
        <authorList>
            <person name="Haridas S."/>
            <person name="Albert R."/>
            <person name="Binder M."/>
            <person name="Bloem J."/>
            <person name="Labutti K."/>
            <person name="Salamov A."/>
            <person name="Andreopoulos B."/>
            <person name="Baker S."/>
            <person name="Barry K."/>
            <person name="Bills G."/>
            <person name="Bluhm B."/>
            <person name="Cannon C."/>
            <person name="Castanera R."/>
            <person name="Culley D."/>
            <person name="Daum C."/>
            <person name="Ezra D."/>
            <person name="Gonzalez J."/>
            <person name="Henrissat B."/>
            <person name="Kuo A."/>
            <person name="Liang C."/>
            <person name="Lipzen A."/>
            <person name="Lutzoni F."/>
            <person name="Magnuson J."/>
            <person name="Mondo S."/>
            <person name="Nolan M."/>
            <person name="Ohm R."/>
            <person name="Pangilinan J."/>
            <person name="Park H.-J."/>
            <person name="Ramirez L."/>
            <person name="Alfaro M."/>
            <person name="Sun H."/>
            <person name="Tritt A."/>
            <person name="Yoshinaga Y."/>
            <person name="Zwiers L.-H."/>
            <person name="Turgeon B."/>
            <person name="Goodwin S."/>
            <person name="Spatafora J."/>
            <person name="Crous P."/>
            <person name="Grigoriev I."/>
        </authorList>
    </citation>
    <scope>NUCLEOTIDE SEQUENCE</scope>
    <source>
        <strain evidence="10">CBS 121410</strain>
    </source>
</reference>
<evidence type="ECO:0000256" key="7">
    <source>
        <dbReference type="ARBA" id="ARBA00076388"/>
    </source>
</evidence>
<evidence type="ECO:0000256" key="3">
    <source>
        <dbReference type="ARBA" id="ARBA00022552"/>
    </source>
</evidence>
<comment type="function">
    <text evidence="5">Involved in rRNA-processing and ribosome biogenesis.</text>
</comment>
<dbReference type="SUPFAM" id="SSF88723">
    <property type="entry name" value="PIN domain-like"/>
    <property type="match status" value="1"/>
</dbReference>
<evidence type="ECO:0000256" key="5">
    <source>
        <dbReference type="ARBA" id="ARBA00037300"/>
    </source>
</evidence>
<protein>
    <recommendedName>
        <fullName evidence="7">U three protein 23</fullName>
    </recommendedName>
</protein>
<dbReference type="GO" id="GO:0032040">
    <property type="term" value="C:small-subunit processome"/>
    <property type="evidence" value="ECO:0007669"/>
    <property type="project" value="InterPro"/>
</dbReference>
<dbReference type="Pfam" id="PF04900">
    <property type="entry name" value="Fcf1"/>
    <property type="match status" value="1"/>
</dbReference>
<comment type="caution">
    <text evidence="10">The sequence shown here is derived from an EMBL/GenBank/DDBJ whole genome shotgun (WGS) entry which is preliminary data.</text>
</comment>
<keyword evidence="2" id="KW-0690">Ribosome biogenesis</keyword>
<dbReference type="Gene3D" id="3.40.50.1010">
    <property type="entry name" value="5'-nuclease"/>
    <property type="match status" value="1"/>
</dbReference>